<proteinExistence type="predicted"/>
<accession>A0A178IR23</accession>
<feature type="region of interest" description="Disordered" evidence="1">
    <location>
        <begin position="1"/>
        <end position="25"/>
    </location>
</feature>
<dbReference type="Proteomes" id="UP000078486">
    <property type="component" value="Unassembled WGS sequence"/>
</dbReference>
<dbReference type="AlphaFoldDB" id="A0A178IR23"/>
<keyword evidence="3" id="KW-1185">Reference proteome</keyword>
<protein>
    <submittedName>
        <fullName evidence="2">Uncharacterized protein</fullName>
    </submittedName>
</protein>
<comment type="caution">
    <text evidence="2">The sequence shown here is derived from an EMBL/GenBank/DDBJ whole genome shotgun (WGS) entry which is preliminary data.</text>
</comment>
<reference evidence="2 3" key="1">
    <citation type="submission" date="2016-01" db="EMBL/GenBank/DDBJ databases">
        <title>High potential of lignocellulose degradation of a new Verrucomicrobia species.</title>
        <authorList>
            <person name="Wang Y."/>
            <person name="Shi Y."/>
            <person name="Qiu Z."/>
            <person name="Liu S."/>
            <person name="Yang H."/>
        </authorList>
    </citation>
    <scope>NUCLEOTIDE SEQUENCE [LARGE SCALE GENOMIC DNA]</scope>
    <source>
        <strain evidence="2 3">TSB47</strain>
    </source>
</reference>
<evidence type="ECO:0000313" key="2">
    <source>
        <dbReference type="EMBL" id="OAM91957.1"/>
    </source>
</evidence>
<name>A0A178IR23_9BACT</name>
<sequence>MGGGSLADSPGNSENHPPRPRDTRIKLTMRPPFTACAKPACGQLAQKQQAAMPRPPVPLALYA</sequence>
<organism evidence="2 3">
    <name type="scientific">Termitidicoccus mucosus</name>
    <dbReference type="NCBI Taxonomy" id="1184151"/>
    <lineage>
        <taxon>Bacteria</taxon>
        <taxon>Pseudomonadati</taxon>
        <taxon>Verrucomicrobiota</taxon>
        <taxon>Opitutia</taxon>
        <taxon>Opitutales</taxon>
        <taxon>Opitutaceae</taxon>
        <taxon>Termitidicoccus</taxon>
    </lineage>
</organism>
<evidence type="ECO:0000313" key="3">
    <source>
        <dbReference type="Proteomes" id="UP000078486"/>
    </source>
</evidence>
<evidence type="ECO:0000256" key="1">
    <source>
        <dbReference type="SAM" id="MobiDB-lite"/>
    </source>
</evidence>
<feature type="compositionally biased region" description="Basic and acidic residues" evidence="1">
    <location>
        <begin position="16"/>
        <end position="25"/>
    </location>
</feature>
<gene>
    <name evidence="2" type="ORF">AW736_26030</name>
</gene>
<dbReference type="EMBL" id="LRRQ01000001">
    <property type="protein sequence ID" value="OAM91957.1"/>
    <property type="molecule type" value="Genomic_DNA"/>
</dbReference>